<organism evidence="2 3">
    <name type="scientific">Roseovarius aestuarii</name>
    <dbReference type="NCBI Taxonomy" id="475083"/>
    <lineage>
        <taxon>Bacteria</taxon>
        <taxon>Pseudomonadati</taxon>
        <taxon>Pseudomonadota</taxon>
        <taxon>Alphaproteobacteria</taxon>
        <taxon>Rhodobacterales</taxon>
        <taxon>Roseobacteraceae</taxon>
        <taxon>Roseovarius</taxon>
    </lineage>
</organism>
<dbReference type="EMBL" id="FWXB01000014">
    <property type="protein sequence ID" value="SMC13455.1"/>
    <property type="molecule type" value="Genomic_DNA"/>
</dbReference>
<reference evidence="2 3" key="1">
    <citation type="submission" date="2017-03" db="EMBL/GenBank/DDBJ databases">
        <authorList>
            <person name="Afonso C.L."/>
            <person name="Miller P.J."/>
            <person name="Scott M.A."/>
            <person name="Spackman E."/>
            <person name="Goraichik I."/>
            <person name="Dimitrov K.M."/>
            <person name="Suarez D.L."/>
            <person name="Swayne D.E."/>
        </authorList>
    </citation>
    <scope>NUCLEOTIDE SEQUENCE [LARGE SCALE GENOMIC DNA]</scope>
    <source>
        <strain evidence="2 3">CECT 7745</strain>
    </source>
</reference>
<dbReference type="Proteomes" id="UP000193224">
    <property type="component" value="Unassembled WGS sequence"/>
</dbReference>
<evidence type="ECO:0000313" key="3">
    <source>
        <dbReference type="Proteomes" id="UP000193224"/>
    </source>
</evidence>
<dbReference type="PANTHER" id="PTHR35279:SF1">
    <property type="entry name" value="ARABINANASE_LEVANSUCRASE_INVERTASE"/>
    <property type="match status" value="1"/>
</dbReference>
<dbReference type="AlphaFoldDB" id="A0A1X7BVD1"/>
<keyword evidence="3" id="KW-1185">Reference proteome</keyword>
<feature type="chain" id="PRO_5012801352" description="Glycosyl hydrolases family 43" evidence="1">
    <location>
        <begin position="36"/>
        <end position="357"/>
    </location>
</feature>
<keyword evidence="1" id="KW-0732">Signal</keyword>
<protein>
    <recommendedName>
        <fullName evidence="4">Glycosyl hydrolases family 43</fullName>
    </recommendedName>
</protein>
<evidence type="ECO:0008006" key="4">
    <source>
        <dbReference type="Google" id="ProtNLM"/>
    </source>
</evidence>
<dbReference type="SUPFAM" id="SSF75005">
    <property type="entry name" value="Arabinanase/levansucrase/invertase"/>
    <property type="match status" value="1"/>
</dbReference>
<dbReference type="InterPro" id="IPR023296">
    <property type="entry name" value="Glyco_hydro_beta-prop_sf"/>
</dbReference>
<proteinExistence type="predicted"/>
<accession>A0A1X7BVD1</accession>
<dbReference type="PANTHER" id="PTHR35279">
    <property type="match status" value="1"/>
</dbReference>
<name>A0A1X7BVD1_9RHOB</name>
<sequence>MDIGTTSKRLILGTRFFKQAALGLLIACLAHIASAQEPGFSVHGEKPALGRASSGSWDSTYLDPGTVVFHENAFHMLYVAIPRWPHPLAIGYAKSSDGHAWVRQSEAPVLSPDQTGSLSATSIIASSALVTEDGTWVLYFTSVAPGESFYGQVARATAPGPKGPWTVDPEPVLIPGPEGAWDGLAVGDASVVRHDGGYAMYYTGFGNIQNGAFSEKRANIGMATSADGMTWKKHDNPATKDTLYDVSDPVFTVTTDQAGWDTFRIVDPNVQKTPDGWLMAYRGATFDSATSIGLASSPDGINWTRVSDTPELTNENTGKKIFFMTLLSRPAQDYLFVELGSSSSTDAYVATRPRLSE</sequence>
<evidence type="ECO:0000313" key="2">
    <source>
        <dbReference type="EMBL" id="SMC13455.1"/>
    </source>
</evidence>
<evidence type="ECO:0000256" key="1">
    <source>
        <dbReference type="SAM" id="SignalP"/>
    </source>
</evidence>
<gene>
    <name evidence="2" type="ORF">ROA7745_03303</name>
</gene>
<dbReference type="Gene3D" id="2.115.10.20">
    <property type="entry name" value="Glycosyl hydrolase domain, family 43"/>
    <property type="match status" value="2"/>
</dbReference>
<feature type="signal peptide" evidence="1">
    <location>
        <begin position="1"/>
        <end position="35"/>
    </location>
</feature>